<dbReference type="RefSeq" id="WP_162349889.1">
    <property type="nucleotide sequence ID" value="NZ_QOVG01000006.1"/>
</dbReference>
<dbReference type="PANTHER" id="PTHR40469:SF2">
    <property type="entry name" value="GALACTOSE-BINDING DOMAIN-LIKE SUPERFAMILY PROTEIN"/>
    <property type="match status" value="1"/>
</dbReference>
<reference evidence="3 4" key="1">
    <citation type="submission" date="2018-07" db="EMBL/GenBank/DDBJ databases">
        <title>Whole genome Sequencing of Pseudoxanthomonas gei KCTC 32298 (T).</title>
        <authorList>
            <person name="Kumar S."/>
            <person name="Bansal K."/>
            <person name="Kaur A."/>
            <person name="Patil P."/>
            <person name="Sharma S."/>
            <person name="Patil P.B."/>
        </authorList>
    </citation>
    <scope>NUCLEOTIDE SEQUENCE [LARGE SCALE GENOMIC DNA]</scope>
    <source>
        <strain evidence="3 4">KCTC 32298</strain>
    </source>
</reference>
<keyword evidence="1" id="KW-0732">Signal</keyword>
<proteinExistence type="predicted"/>
<protein>
    <submittedName>
        <fullName evidence="3">ThuA domain-containing protein</fullName>
    </submittedName>
</protein>
<accession>A0ABX0AFQ3</accession>
<sequence>MRRPALTAVIVLLALCLQACASVQPRTRVLVFTKTAGWRHDSIPAAVAALQRLGAQEGMQVDHTEAATFDPGLLKRYQAIVFANTTLDVLDESQQAAMEGFIRAGGGFMGIHAAADTEYDWPWYGQLVGAWFKSHPPGLQTTRVVFEHDGVATGIAWTVTDEIYNYRSNPRANVAVTATVREADYTGGAMGEDHPVAWCHGFDGGRAWYTGLGHAAALYADPRFEMQLRRGLRYAAGLSAEC</sequence>
<dbReference type="InterPro" id="IPR029062">
    <property type="entry name" value="Class_I_gatase-like"/>
</dbReference>
<feature type="chain" id="PRO_5045224279" evidence="1">
    <location>
        <begin position="22"/>
        <end position="242"/>
    </location>
</feature>
<feature type="signal peptide" evidence="1">
    <location>
        <begin position="1"/>
        <end position="21"/>
    </location>
</feature>
<feature type="domain" description="ThuA-like" evidence="2">
    <location>
        <begin position="28"/>
        <end position="235"/>
    </location>
</feature>
<evidence type="ECO:0000259" key="2">
    <source>
        <dbReference type="Pfam" id="PF06283"/>
    </source>
</evidence>
<name>A0ABX0AFQ3_9GAMM</name>
<evidence type="ECO:0000256" key="1">
    <source>
        <dbReference type="SAM" id="SignalP"/>
    </source>
</evidence>
<dbReference type="InterPro" id="IPR029010">
    <property type="entry name" value="ThuA-like"/>
</dbReference>
<dbReference type="Gene3D" id="3.40.50.880">
    <property type="match status" value="1"/>
</dbReference>
<evidence type="ECO:0000313" key="4">
    <source>
        <dbReference type="Proteomes" id="UP001429354"/>
    </source>
</evidence>
<gene>
    <name evidence="3" type="ORF">DT603_10775</name>
</gene>
<dbReference type="PANTHER" id="PTHR40469">
    <property type="entry name" value="SECRETED GLYCOSYL HYDROLASE"/>
    <property type="match status" value="1"/>
</dbReference>
<dbReference type="SUPFAM" id="SSF52317">
    <property type="entry name" value="Class I glutamine amidotransferase-like"/>
    <property type="match status" value="1"/>
</dbReference>
<organism evidence="3 4">
    <name type="scientific">Pseudoxanthomonas gei</name>
    <dbReference type="NCBI Taxonomy" id="1383030"/>
    <lineage>
        <taxon>Bacteria</taxon>
        <taxon>Pseudomonadati</taxon>
        <taxon>Pseudomonadota</taxon>
        <taxon>Gammaproteobacteria</taxon>
        <taxon>Lysobacterales</taxon>
        <taxon>Lysobacteraceae</taxon>
        <taxon>Pseudoxanthomonas</taxon>
    </lineage>
</organism>
<dbReference type="Pfam" id="PF06283">
    <property type="entry name" value="ThuA"/>
    <property type="match status" value="1"/>
</dbReference>
<comment type="caution">
    <text evidence="3">The sequence shown here is derived from an EMBL/GenBank/DDBJ whole genome shotgun (WGS) entry which is preliminary data.</text>
</comment>
<dbReference type="EMBL" id="QOVG01000006">
    <property type="protein sequence ID" value="NDK39325.1"/>
    <property type="molecule type" value="Genomic_DNA"/>
</dbReference>
<keyword evidence="4" id="KW-1185">Reference proteome</keyword>
<dbReference type="Proteomes" id="UP001429354">
    <property type="component" value="Unassembled WGS sequence"/>
</dbReference>
<evidence type="ECO:0000313" key="3">
    <source>
        <dbReference type="EMBL" id="NDK39325.1"/>
    </source>
</evidence>